<feature type="domain" description="MobA-like NTP transferase" evidence="8">
    <location>
        <begin position="17"/>
        <end position="173"/>
    </location>
</feature>
<proteinExistence type="predicted"/>
<keyword evidence="6" id="KW-0342">GTP-binding</keyword>
<dbReference type="Gene3D" id="3.90.550.10">
    <property type="entry name" value="Spore Coat Polysaccharide Biosynthesis Protein SpsA, Chain A"/>
    <property type="match status" value="1"/>
</dbReference>
<dbReference type="InterPro" id="IPR029044">
    <property type="entry name" value="Nucleotide-diphossugar_trans"/>
</dbReference>
<evidence type="ECO:0000256" key="6">
    <source>
        <dbReference type="ARBA" id="ARBA00023134"/>
    </source>
</evidence>
<dbReference type="PANTHER" id="PTHR19136">
    <property type="entry name" value="MOLYBDENUM COFACTOR GUANYLYLTRANSFERASE"/>
    <property type="match status" value="1"/>
</dbReference>
<dbReference type="InterPro" id="IPR013482">
    <property type="entry name" value="Molybde_CF_guanTrfase"/>
</dbReference>
<keyword evidence="5" id="KW-0460">Magnesium</keyword>
<sequence>MLDTACLLQDEVGRLTGVILAGGKQEKPGGVHKALWTYQGERLVQRQIQLMQPICSEIILVTNEPRLFLPLVDSRVRIITDFYDGKGPLGGMHAAMTLAKHPHLWVVGCDMPFLSSDAALLSWKLIRKLDVDAVLPLLDGKLHPWHGVYNKRCASVLSFLLDRDKESIWSFLERVRFEPLTEANLETHGLNGHFIRQICTEDEYTHAKAIE</sequence>
<dbReference type="GO" id="GO:0005525">
    <property type="term" value="F:GTP binding"/>
    <property type="evidence" value="ECO:0007669"/>
    <property type="project" value="UniProtKB-KW"/>
</dbReference>
<dbReference type="Pfam" id="PF12804">
    <property type="entry name" value="NTP_transf_3"/>
    <property type="match status" value="1"/>
</dbReference>
<dbReference type="RefSeq" id="WP_213412323.1">
    <property type="nucleotide sequence ID" value="NZ_BOVK01000029.1"/>
</dbReference>
<gene>
    <name evidence="9" type="primary">mobA</name>
    <name evidence="9" type="ORF">XYCOK13_23440</name>
</gene>
<evidence type="ECO:0000256" key="4">
    <source>
        <dbReference type="ARBA" id="ARBA00022741"/>
    </source>
</evidence>
<dbReference type="Proteomes" id="UP000677918">
    <property type="component" value="Unassembled WGS sequence"/>
</dbReference>
<keyword evidence="10" id="KW-1185">Reference proteome</keyword>
<dbReference type="GO" id="GO:0006777">
    <property type="term" value="P:Mo-molybdopterin cofactor biosynthetic process"/>
    <property type="evidence" value="ECO:0007669"/>
    <property type="project" value="UniProtKB-KW"/>
</dbReference>
<dbReference type="EMBL" id="BOVK01000029">
    <property type="protein sequence ID" value="GIQ69520.1"/>
    <property type="molecule type" value="Genomic_DNA"/>
</dbReference>
<organism evidence="9 10">
    <name type="scientific">Xylanibacillus composti</name>
    <dbReference type="NCBI Taxonomy" id="1572762"/>
    <lineage>
        <taxon>Bacteria</taxon>
        <taxon>Bacillati</taxon>
        <taxon>Bacillota</taxon>
        <taxon>Bacilli</taxon>
        <taxon>Bacillales</taxon>
        <taxon>Paenibacillaceae</taxon>
        <taxon>Xylanibacillus</taxon>
    </lineage>
</organism>
<dbReference type="AlphaFoldDB" id="A0A8J4H4K1"/>
<keyword evidence="3" id="KW-0479">Metal-binding</keyword>
<keyword evidence="1" id="KW-0963">Cytoplasm</keyword>
<evidence type="ECO:0000313" key="10">
    <source>
        <dbReference type="Proteomes" id="UP000677918"/>
    </source>
</evidence>
<dbReference type="PANTHER" id="PTHR19136:SF81">
    <property type="entry name" value="MOLYBDENUM COFACTOR GUANYLYLTRANSFERASE"/>
    <property type="match status" value="1"/>
</dbReference>
<evidence type="ECO:0000259" key="8">
    <source>
        <dbReference type="Pfam" id="PF12804"/>
    </source>
</evidence>
<accession>A0A8J4H4K1</accession>
<evidence type="ECO:0000256" key="2">
    <source>
        <dbReference type="ARBA" id="ARBA00022679"/>
    </source>
</evidence>
<keyword evidence="7" id="KW-0501">Molybdenum cofactor biosynthesis</keyword>
<evidence type="ECO:0000256" key="7">
    <source>
        <dbReference type="ARBA" id="ARBA00023150"/>
    </source>
</evidence>
<reference evidence="9" key="1">
    <citation type="submission" date="2021-04" db="EMBL/GenBank/DDBJ databases">
        <title>Draft genome sequence of Xylanibacillus composti strain K13.</title>
        <authorList>
            <person name="Uke A."/>
            <person name="Chhe C."/>
            <person name="Baramee S."/>
            <person name="Kosugi A."/>
        </authorList>
    </citation>
    <scope>NUCLEOTIDE SEQUENCE</scope>
    <source>
        <strain evidence="9">K13</strain>
    </source>
</reference>
<dbReference type="GO" id="GO:0016779">
    <property type="term" value="F:nucleotidyltransferase activity"/>
    <property type="evidence" value="ECO:0007669"/>
    <property type="project" value="UniProtKB-KW"/>
</dbReference>
<evidence type="ECO:0000256" key="1">
    <source>
        <dbReference type="ARBA" id="ARBA00022490"/>
    </source>
</evidence>
<evidence type="ECO:0000256" key="3">
    <source>
        <dbReference type="ARBA" id="ARBA00022723"/>
    </source>
</evidence>
<dbReference type="SUPFAM" id="SSF53448">
    <property type="entry name" value="Nucleotide-diphospho-sugar transferases"/>
    <property type="match status" value="1"/>
</dbReference>
<comment type="caution">
    <text evidence="9">The sequence shown here is derived from an EMBL/GenBank/DDBJ whole genome shotgun (WGS) entry which is preliminary data.</text>
</comment>
<dbReference type="InterPro" id="IPR025877">
    <property type="entry name" value="MobA-like_NTP_Trfase"/>
</dbReference>
<name>A0A8J4H4K1_9BACL</name>
<keyword evidence="2" id="KW-0808">Transferase</keyword>
<dbReference type="GO" id="GO:0046872">
    <property type="term" value="F:metal ion binding"/>
    <property type="evidence" value="ECO:0007669"/>
    <property type="project" value="UniProtKB-KW"/>
</dbReference>
<evidence type="ECO:0000256" key="5">
    <source>
        <dbReference type="ARBA" id="ARBA00022842"/>
    </source>
</evidence>
<evidence type="ECO:0000313" key="9">
    <source>
        <dbReference type="EMBL" id="GIQ69520.1"/>
    </source>
</evidence>
<keyword evidence="4" id="KW-0547">Nucleotide-binding</keyword>
<protein>
    <submittedName>
        <fullName evidence="9">Putative molybdenum cofactor guanylyltransferase</fullName>
    </submittedName>
</protein>
<dbReference type="CDD" id="cd02503">
    <property type="entry name" value="MobA"/>
    <property type="match status" value="1"/>
</dbReference>
<keyword evidence="9" id="KW-0548">Nucleotidyltransferase</keyword>